<dbReference type="RefSeq" id="WP_264809317.1">
    <property type="nucleotide sequence ID" value="NZ_CP110226.1"/>
</dbReference>
<evidence type="ECO:0000313" key="3">
    <source>
        <dbReference type="Proteomes" id="UP001163156"/>
    </source>
</evidence>
<accession>A0ABY6MK52</accession>
<dbReference type="Pfam" id="PF00578">
    <property type="entry name" value="AhpC-TSA"/>
    <property type="match status" value="1"/>
</dbReference>
<evidence type="ECO:0000313" key="2">
    <source>
        <dbReference type="EMBL" id="UZD22792.1"/>
    </source>
</evidence>
<reference evidence="2" key="1">
    <citation type="submission" date="2022-10" db="EMBL/GenBank/DDBJ databases">
        <title>Algoriphagus sp. a novel bacteria isolate from halophytes salicornia europaea.</title>
        <authorList>
            <person name="Peng Y."/>
            <person name="Jiang L."/>
            <person name="Lee J."/>
        </authorList>
    </citation>
    <scope>NUCLEOTIDE SEQUENCE</scope>
    <source>
        <strain evidence="2">TR-M5</strain>
    </source>
</reference>
<name>A0ABY6MK52_9BACT</name>
<dbReference type="EMBL" id="CP110226">
    <property type="protein sequence ID" value="UZD22792.1"/>
    <property type="molecule type" value="Genomic_DNA"/>
</dbReference>
<gene>
    <name evidence="2" type="ORF">OM944_19345</name>
</gene>
<feature type="domain" description="Thioredoxin" evidence="1">
    <location>
        <begin position="5"/>
        <end position="181"/>
    </location>
</feature>
<sequence length="181" mass="20712">MKIQLKSGDITPKIHSKDLWGKEINVPNQNQWFFLSFHRFATCPFCNLRTNELIRNYPKFQEKNIEIISIWPSKKELLLEHSSPTPSVFPILSDEKKHIYKAFGVTESSLIGGLKMILHPTMIWQALSNNPKKPAIDSDPMQMPASFLIDPKGIIRLAYYGAHYGDHPSIDRILSIPNSVI</sequence>
<dbReference type="InterPro" id="IPR036249">
    <property type="entry name" value="Thioredoxin-like_sf"/>
</dbReference>
<dbReference type="InterPro" id="IPR013766">
    <property type="entry name" value="Thioredoxin_domain"/>
</dbReference>
<organism evidence="2 3">
    <name type="scientific">Algoriphagus halophytocola</name>
    <dbReference type="NCBI Taxonomy" id="2991499"/>
    <lineage>
        <taxon>Bacteria</taxon>
        <taxon>Pseudomonadati</taxon>
        <taxon>Bacteroidota</taxon>
        <taxon>Cytophagia</taxon>
        <taxon>Cytophagales</taxon>
        <taxon>Cyclobacteriaceae</taxon>
        <taxon>Algoriphagus</taxon>
    </lineage>
</organism>
<dbReference type="Proteomes" id="UP001163156">
    <property type="component" value="Chromosome"/>
</dbReference>
<proteinExistence type="predicted"/>
<dbReference type="SUPFAM" id="SSF52833">
    <property type="entry name" value="Thioredoxin-like"/>
    <property type="match status" value="1"/>
</dbReference>
<dbReference type="Gene3D" id="3.40.30.10">
    <property type="entry name" value="Glutaredoxin"/>
    <property type="match status" value="1"/>
</dbReference>
<dbReference type="PROSITE" id="PS51352">
    <property type="entry name" value="THIOREDOXIN_2"/>
    <property type="match status" value="1"/>
</dbReference>
<keyword evidence="3" id="KW-1185">Reference proteome</keyword>
<dbReference type="InterPro" id="IPR000866">
    <property type="entry name" value="AhpC/TSA"/>
</dbReference>
<evidence type="ECO:0000259" key="1">
    <source>
        <dbReference type="PROSITE" id="PS51352"/>
    </source>
</evidence>
<protein>
    <submittedName>
        <fullName evidence="2">Redoxin domain-containing protein</fullName>
    </submittedName>
</protein>